<gene>
    <name evidence="1" type="primary">Kif19</name>
    <name evidence="1" type="ORF">DAT39_019602</name>
</gene>
<evidence type="ECO:0000313" key="2">
    <source>
        <dbReference type="Proteomes" id="UP000727407"/>
    </source>
</evidence>
<evidence type="ECO:0000313" key="1">
    <source>
        <dbReference type="EMBL" id="KAF5890695.1"/>
    </source>
</evidence>
<protein>
    <submittedName>
        <fullName evidence="1">Kinesin-like protein KIF19</fullName>
    </submittedName>
</protein>
<reference evidence="1" key="1">
    <citation type="submission" date="2020-07" db="EMBL/GenBank/DDBJ databases">
        <title>Clarias magur genome sequencing, assembly and annotation.</title>
        <authorList>
            <person name="Kushwaha B."/>
            <person name="Kumar R."/>
            <person name="Das P."/>
            <person name="Joshi C.G."/>
            <person name="Kumar D."/>
            <person name="Nagpure N.S."/>
            <person name="Pandey M."/>
            <person name="Agarwal S."/>
            <person name="Srivastava S."/>
            <person name="Singh M."/>
            <person name="Sahoo L."/>
            <person name="Jayasankar P."/>
            <person name="Meher P.K."/>
            <person name="Koringa P.G."/>
            <person name="Iquebal M.A."/>
            <person name="Das S.P."/>
            <person name="Bit A."/>
            <person name="Patnaik S."/>
            <person name="Patel N."/>
            <person name="Shah T.M."/>
            <person name="Hinsu A."/>
            <person name="Jena J.K."/>
        </authorList>
    </citation>
    <scope>NUCLEOTIDE SEQUENCE</scope>
    <source>
        <strain evidence="1">CIFAMagur01</strain>
        <tissue evidence="1">Testis</tissue>
    </source>
</reference>
<proteinExistence type="predicted"/>
<organism evidence="1 2">
    <name type="scientific">Clarias magur</name>
    <name type="common">Asian catfish</name>
    <name type="synonym">Macropteronotus magur</name>
    <dbReference type="NCBI Taxonomy" id="1594786"/>
    <lineage>
        <taxon>Eukaryota</taxon>
        <taxon>Metazoa</taxon>
        <taxon>Chordata</taxon>
        <taxon>Craniata</taxon>
        <taxon>Vertebrata</taxon>
        <taxon>Euteleostomi</taxon>
        <taxon>Actinopterygii</taxon>
        <taxon>Neopterygii</taxon>
        <taxon>Teleostei</taxon>
        <taxon>Ostariophysi</taxon>
        <taxon>Siluriformes</taxon>
        <taxon>Clariidae</taxon>
        <taxon>Clarias</taxon>
    </lineage>
</organism>
<dbReference type="EMBL" id="QNUK01000659">
    <property type="protein sequence ID" value="KAF5890695.1"/>
    <property type="molecule type" value="Genomic_DNA"/>
</dbReference>
<keyword evidence="2" id="KW-1185">Reference proteome</keyword>
<dbReference type="AlphaFoldDB" id="A0A8J4T887"/>
<comment type="caution">
    <text evidence="1">The sequence shown here is derived from an EMBL/GenBank/DDBJ whole genome shotgun (WGS) entry which is preliminary data.</text>
</comment>
<name>A0A8J4T887_CLAMG</name>
<dbReference type="Proteomes" id="UP000727407">
    <property type="component" value="Unassembled WGS sequence"/>
</dbReference>
<sequence>LTAGATEPILGLPVKAFPEVWAVPLPALPPPPISLGKLKLRNWTHSLITVTQSQRQ</sequence>
<accession>A0A8J4T887</accession>
<feature type="non-terminal residue" evidence="1">
    <location>
        <position position="56"/>
    </location>
</feature>
<feature type="non-terminal residue" evidence="1">
    <location>
        <position position="1"/>
    </location>
</feature>